<protein>
    <submittedName>
        <fullName evidence="2">Uncharacterized protein</fullName>
    </submittedName>
</protein>
<evidence type="ECO:0000313" key="3">
    <source>
        <dbReference type="Proteomes" id="UP001480595"/>
    </source>
</evidence>
<feature type="transmembrane region" description="Helical" evidence="1">
    <location>
        <begin position="101"/>
        <end position="124"/>
    </location>
</feature>
<dbReference type="RefSeq" id="XP_066719820.1">
    <property type="nucleotide sequence ID" value="XM_066853965.1"/>
</dbReference>
<organism evidence="2 3">
    <name type="scientific">Apiospora phragmitis</name>
    <dbReference type="NCBI Taxonomy" id="2905665"/>
    <lineage>
        <taxon>Eukaryota</taxon>
        <taxon>Fungi</taxon>
        <taxon>Dikarya</taxon>
        <taxon>Ascomycota</taxon>
        <taxon>Pezizomycotina</taxon>
        <taxon>Sordariomycetes</taxon>
        <taxon>Xylariomycetidae</taxon>
        <taxon>Amphisphaeriales</taxon>
        <taxon>Apiosporaceae</taxon>
        <taxon>Apiospora</taxon>
    </lineage>
</organism>
<keyword evidence="3" id="KW-1185">Reference proteome</keyword>
<dbReference type="Proteomes" id="UP001480595">
    <property type="component" value="Unassembled WGS sequence"/>
</dbReference>
<evidence type="ECO:0000313" key="2">
    <source>
        <dbReference type="EMBL" id="KAK8078749.1"/>
    </source>
</evidence>
<feature type="transmembrane region" description="Helical" evidence="1">
    <location>
        <begin position="29"/>
        <end position="52"/>
    </location>
</feature>
<proteinExistence type="predicted"/>
<feature type="transmembrane region" description="Helical" evidence="1">
    <location>
        <begin position="72"/>
        <end position="95"/>
    </location>
</feature>
<keyword evidence="1" id="KW-0472">Membrane</keyword>
<reference evidence="2 3" key="1">
    <citation type="submission" date="2023-01" db="EMBL/GenBank/DDBJ databases">
        <title>Analysis of 21 Apiospora genomes using comparative genomics revels a genus with tremendous synthesis potential of carbohydrate active enzymes and secondary metabolites.</title>
        <authorList>
            <person name="Sorensen T."/>
        </authorList>
    </citation>
    <scope>NUCLEOTIDE SEQUENCE [LARGE SCALE GENOMIC DNA]</scope>
    <source>
        <strain evidence="2 3">CBS 135458</strain>
    </source>
</reference>
<keyword evidence="1" id="KW-0812">Transmembrane</keyword>
<gene>
    <name evidence="2" type="ORF">PG994_002556</name>
</gene>
<dbReference type="GeneID" id="92087028"/>
<name>A0ABR1W5J0_9PEZI</name>
<evidence type="ECO:0000256" key="1">
    <source>
        <dbReference type="SAM" id="Phobius"/>
    </source>
</evidence>
<sequence>MNANYRTNWSRGPVLGSTLTLNREHGNYVIAQTAFFIAFIATRFWRISCFIFHRCFSNPASADTMHHQRQIILCNSSSPGSGLVSLSILLCSWRHLGLQRLYGLTLLILFVVLCISGFVVAGSASSRISTDVRNEVLLRTDHCGFVRSPVKAESSLFNSLFSQKISTAINYVEQCYSSSRISAMVECEGFVVPKLPTAITNNTASCPFQSNICRSNGSNVMLDSGYIDSREHLGLNSPNSQRFQQREVLHCAPLRTEGYERNLMSWTFQNKPKMSGTFMPRKELQRTDGDIEIIFSVRQWS</sequence>
<keyword evidence="1" id="KW-1133">Transmembrane helix</keyword>
<comment type="caution">
    <text evidence="2">The sequence shown here is derived from an EMBL/GenBank/DDBJ whole genome shotgun (WGS) entry which is preliminary data.</text>
</comment>
<dbReference type="EMBL" id="JAQQWL010000003">
    <property type="protein sequence ID" value="KAK8078749.1"/>
    <property type="molecule type" value="Genomic_DNA"/>
</dbReference>
<accession>A0ABR1W5J0</accession>